<evidence type="ECO:0000313" key="2">
    <source>
        <dbReference type="EMBL" id="MFC4358225.1"/>
    </source>
</evidence>
<keyword evidence="3" id="KW-1185">Reference proteome</keyword>
<feature type="compositionally biased region" description="Basic and acidic residues" evidence="1">
    <location>
        <begin position="90"/>
        <end position="100"/>
    </location>
</feature>
<feature type="region of interest" description="Disordered" evidence="1">
    <location>
        <begin position="25"/>
        <end position="57"/>
    </location>
</feature>
<name>A0ABD5PC58_9EURY</name>
<organism evidence="2 3">
    <name type="scientific">Halobium salinum</name>
    <dbReference type="NCBI Taxonomy" id="1364940"/>
    <lineage>
        <taxon>Archaea</taxon>
        <taxon>Methanobacteriati</taxon>
        <taxon>Methanobacteriota</taxon>
        <taxon>Stenosarchaea group</taxon>
        <taxon>Halobacteria</taxon>
        <taxon>Halobacteriales</taxon>
        <taxon>Haloferacaceae</taxon>
        <taxon>Halobium</taxon>
    </lineage>
</organism>
<gene>
    <name evidence="2" type="ORF">ACFO0N_09725</name>
</gene>
<dbReference type="AlphaFoldDB" id="A0ABD5PC58"/>
<dbReference type="EMBL" id="JBHSDS010000006">
    <property type="protein sequence ID" value="MFC4358225.1"/>
    <property type="molecule type" value="Genomic_DNA"/>
</dbReference>
<accession>A0ABD5PC58</accession>
<protein>
    <submittedName>
        <fullName evidence="2">Uncharacterized protein</fullName>
    </submittedName>
</protein>
<feature type="region of interest" description="Disordered" evidence="1">
    <location>
        <begin position="90"/>
        <end position="396"/>
    </location>
</feature>
<feature type="compositionally biased region" description="Acidic residues" evidence="1">
    <location>
        <begin position="272"/>
        <end position="282"/>
    </location>
</feature>
<dbReference type="RefSeq" id="WP_267624127.1">
    <property type="nucleotide sequence ID" value="NZ_JAODIW010000008.1"/>
</dbReference>
<comment type="caution">
    <text evidence="2">The sequence shown here is derived from an EMBL/GenBank/DDBJ whole genome shotgun (WGS) entry which is preliminary data.</text>
</comment>
<feature type="compositionally biased region" description="Low complexity" evidence="1">
    <location>
        <begin position="183"/>
        <end position="198"/>
    </location>
</feature>
<sequence>MNPTDDTDEPAVTTDHGTIREWVESAGSVPVLDSDGADADGPAVRDREAVAQGTDASEADWESFFQAFEERDLALYRTGDGTYEVVDRSTAADRLNRPLDEVTAALDGGGTATRDLGGQDEGTPDPNESIGTERPAGERDQGEGTPAETRRPNESTEEADEAAGEGSTGDAAAEQVPAENVDTAGAEAGEATGTKGTTSRATERTKDATVREDAPEESADPADAGGVEVEGERESASPESVPTSGRADSTPDDPRDDGNSAVDDSAAVVEESPTDDSPDDEERERSTDGDSVAPTADAGAEARDDGPNDGGSAGGDTRSDPDSDETENAASPDATMAGESGSSSDSDSDAEGASSVDPDAEREANSAPDAAGTNDVADDTDLSGDDVGKGVFDGDGAELGIVVGADEGGPLRVESDPGLTDRLRGVVGWGRDDEDDDWELDRSAVERIESDRVVVDADATPSGSAEGVDE</sequence>
<proteinExistence type="predicted"/>
<feature type="compositionally biased region" description="Basic and acidic residues" evidence="1">
    <location>
        <begin position="135"/>
        <end position="154"/>
    </location>
</feature>
<evidence type="ECO:0000313" key="3">
    <source>
        <dbReference type="Proteomes" id="UP001595921"/>
    </source>
</evidence>
<feature type="compositionally biased region" description="Low complexity" evidence="1">
    <location>
        <begin position="337"/>
        <end position="355"/>
    </location>
</feature>
<reference evidence="2 3" key="1">
    <citation type="journal article" date="2019" name="Int. J. Syst. Evol. Microbiol.">
        <title>The Global Catalogue of Microorganisms (GCM) 10K type strain sequencing project: providing services to taxonomists for standard genome sequencing and annotation.</title>
        <authorList>
            <consortium name="The Broad Institute Genomics Platform"/>
            <consortium name="The Broad Institute Genome Sequencing Center for Infectious Disease"/>
            <person name="Wu L."/>
            <person name="Ma J."/>
        </authorList>
    </citation>
    <scope>NUCLEOTIDE SEQUENCE [LARGE SCALE GENOMIC DNA]</scope>
    <source>
        <strain evidence="2 3">CGMCC 1.12553</strain>
    </source>
</reference>
<dbReference type="Proteomes" id="UP001595921">
    <property type="component" value="Unassembled WGS sequence"/>
</dbReference>
<feature type="compositionally biased region" description="Polar residues" evidence="1">
    <location>
        <begin position="237"/>
        <end position="247"/>
    </location>
</feature>
<feature type="compositionally biased region" description="Basic and acidic residues" evidence="1">
    <location>
        <begin position="201"/>
        <end position="213"/>
    </location>
</feature>
<evidence type="ECO:0000256" key="1">
    <source>
        <dbReference type="SAM" id="MobiDB-lite"/>
    </source>
</evidence>